<keyword evidence="1" id="KW-0472">Membrane</keyword>
<evidence type="ECO:0000313" key="3">
    <source>
        <dbReference type="EMBL" id="MDR6167183.1"/>
    </source>
</evidence>
<sequence length="267" mass="27587">MSRDAAAVRAAGDEPGRPRRRSRTRRIVVIVALSLIGVVAAGVIGILVWSQVGVMDAEAGPLDAVHADERIVMSEVEGSVVLQPAAGPSDVGLVFIPGAKVQAEAYAAILADVVAEDEVTVVITRPWLNLAFFDPRPLSSFTELVPSVDTWLVGGHSLGGVRACQLAEDADGLVLFASYCATDLSASGLPVLSLSGSEDGLTTPQKVDDNRHLLPEDAAFVEIAGASHASFGDYGPQAGDGTPAISAPDMRAEVTAALSDLVGSLPR</sequence>
<accession>A0ABU1I256</accession>
<dbReference type="SUPFAM" id="SSF53474">
    <property type="entry name" value="alpha/beta-Hydrolases"/>
    <property type="match status" value="1"/>
</dbReference>
<keyword evidence="1" id="KW-0812">Transmembrane</keyword>
<dbReference type="EMBL" id="JAVIZA010000001">
    <property type="protein sequence ID" value="MDR6167183.1"/>
    <property type="molecule type" value="Genomic_DNA"/>
</dbReference>
<evidence type="ECO:0000313" key="4">
    <source>
        <dbReference type="Proteomes" id="UP001260188"/>
    </source>
</evidence>
<keyword evidence="1" id="KW-1133">Transmembrane helix</keyword>
<keyword evidence="4" id="KW-1185">Reference proteome</keyword>
<dbReference type="Proteomes" id="UP001260188">
    <property type="component" value="Unassembled WGS sequence"/>
</dbReference>
<dbReference type="InterPro" id="IPR029059">
    <property type="entry name" value="AB_hydrolase_5"/>
</dbReference>
<evidence type="ECO:0000259" key="2">
    <source>
        <dbReference type="Pfam" id="PF12695"/>
    </source>
</evidence>
<dbReference type="InterPro" id="IPR029058">
    <property type="entry name" value="AB_hydrolase_fold"/>
</dbReference>
<proteinExistence type="predicted"/>
<dbReference type="Gene3D" id="3.40.50.1820">
    <property type="entry name" value="alpha/beta hydrolase"/>
    <property type="match status" value="1"/>
</dbReference>
<gene>
    <name evidence="3" type="ORF">QE367_001387</name>
</gene>
<feature type="transmembrane region" description="Helical" evidence="1">
    <location>
        <begin position="27"/>
        <end position="49"/>
    </location>
</feature>
<dbReference type="RefSeq" id="WP_071919216.1">
    <property type="nucleotide sequence ID" value="NZ_CP018134.1"/>
</dbReference>
<organism evidence="3 4">
    <name type="scientific">Microbacterium paludicola</name>
    <dbReference type="NCBI Taxonomy" id="300019"/>
    <lineage>
        <taxon>Bacteria</taxon>
        <taxon>Bacillati</taxon>
        <taxon>Actinomycetota</taxon>
        <taxon>Actinomycetes</taxon>
        <taxon>Micrococcales</taxon>
        <taxon>Microbacteriaceae</taxon>
        <taxon>Microbacterium</taxon>
    </lineage>
</organism>
<comment type="caution">
    <text evidence="3">The sequence shown here is derived from an EMBL/GenBank/DDBJ whole genome shotgun (WGS) entry which is preliminary data.</text>
</comment>
<reference evidence="3 4" key="1">
    <citation type="submission" date="2023-08" db="EMBL/GenBank/DDBJ databases">
        <title>Functional and genomic diversity of the sorghum phyllosphere microbiome.</title>
        <authorList>
            <person name="Shade A."/>
        </authorList>
    </citation>
    <scope>NUCLEOTIDE SEQUENCE [LARGE SCALE GENOMIC DNA]</scope>
    <source>
        <strain evidence="3 4">SORGH_AS_0919</strain>
    </source>
</reference>
<protein>
    <submittedName>
        <fullName evidence="3">Pimeloyl-ACP methyl ester carboxylesterase</fullName>
    </submittedName>
</protein>
<name>A0ABU1I256_9MICO</name>
<evidence type="ECO:0000256" key="1">
    <source>
        <dbReference type="SAM" id="Phobius"/>
    </source>
</evidence>
<dbReference type="Pfam" id="PF12695">
    <property type="entry name" value="Abhydrolase_5"/>
    <property type="match status" value="1"/>
</dbReference>
<feature type="domain" description="Alpha/beta hydrolase fold-5" evidence="2">
    <location>
        <begin position="93"/>
        <end position="249"/>
    </location>
</feature>